<evidence type="ECO:0000313" key="6">
    <source>
        <dbReference type="EMBL" id="CZR65799.1"/>
    </source>
</evidence>
<evidence type="ECO:0000256" key="4">
    <source>
        <dbReference type="PROSITE-ProRule" id="PRU00042"/>
    </source>
</evidence>
<evidence type="ECO:0000256" key="1">
    <source>
        <dbReference type="ARBA" id="ARBA00022737"/>
    </source>
</evidence>
<keyword evidence="7" id="KW-1185">Reference proteome</keyword>
<dbReference type="InterPro" id="IPR051637">
    <property type="entry name" value="Ank_repeat_dom-contain_49"/>
</dbReference>
<dbReference type="InterPro" id="IPR002110">
    <property type="entry name" value="Ankyrin_rpt"/>
</dbReference>
<dbReference type="EMBL" id="FJOG01000033">
    <property type="protein sequence ID" value="CZR65799.1"/>
    <property type="molecule type" value="Genomic_DNA"/>
</dbReference>
<accession>A0A1L7XL76</accession>
<sequence length="397" mass="44997">MDERATSFFQCQDCPKSFSKRMDYNRHRKNHDKPFSCVLCGRKFGLKTGLERHRLTHLWQTQGFRCTFPGCELSGVARKDYLWQHIKKKHQTPDMEDPEDVLRPYYHKALSNEKRSQSRNDFRDLEFLEAVCEGGADKVKDLIRDGVPLSTDMRSVGSSKSAAQIAVERGHVSVLKALIEAGIDLRVESAIYEAARKGHVEMVEVMLDAGIDIESEMRYFVGYMKAYNGEWRGYEGLTALSITAIFGQVPTAQMLLDRGAQIDAPSQVVNLYIYGHVDVVRILTLHDCRSPRTYAYGATMLHLVAVKHECLITELIGRGFDTNATDLEGMTPLSYALGRHPFTAQAGKINEGAVDLLLYESEVSEADLDVMPSELRAEYDDWCESKRHQKANSMNLW</sequence>
<dbReference type="PANTHER" id="PTHR24180">
    <property type="entry name" value="CYCLIN-DEPENDENT KINASE INHIBITOR 2C-RELATED"/>
    <property type="match status" value="1"/>
</dbReference>
<dbReference type="STRING" id="576137.A0A1L7XL76"/>
<dbReference type="Pfam" id="PF12796">
    <property type="entry name" value="Ank_2"/>
    <property type="match status" value="1"/>
</dbReference>
<keyword evidence="4" id="KW-0862">Zinc</keyword>
<gene>
    <name evidence="6" type="ORF">PAC_15699</name>
</gene>
<feature type="domain" description="C2H2-type" evidence="5">
    <location>
        <begin position="9"/>
        <end position="31"/>
    </location>
</feature>
<dbReference type="InterPro" id="IPR036770">
    <property type="entry name" value="Ankyrin_rpt-contain_sf"/>
</dbReference>
<feature type="repeat" description="ANK" evidence="3">
    <location>
        <begin position="186"/>
        <end position="218"/>
    </location>
</feature>
<feature type="repeat" description="ANK" evidence="3">
    <location>
        <begin position="235"/>
        <end position="267"/>
    </location>
</feature>
<dbReference type="SUPFAM" id="SSF48403">
    <property type="entry name" value="Ankyrin repeat"/>
    <property type="match status" value="1"/>
</dbReference>
<dbReference type="InterPro" id="IPR013087">
    <property type="entry name" value="Znf_C2H2_type"/>
</dbReference>
<protein>
    <recommendedName>
        <fullName evidence="5">C2H2-type domain-containing protein</fullName>
    </recommendedName>
</protein>
<reference evidence="6 7" key="1">
    <citation type="submission" date="2016-03" db="EMBL/GenBank/DDBJ databases">
        <authorList>
            <person name="Ploux O."/>
        </authorList>
    </citation>
    <scope>NUCLEOTIDE SEQUENCE [LARGE SCALE GENOMIC DNA]</scope>
    <source>
        <strain evidence="6 7">UAMH 11012</strain>
    </source>
</reference>
<dbReference type="OrthoDB" id="4772757at2759"/>
<evidence type="ECO:0000259" key="5">
    <source>
        <dbReference type="PROSITE" id="PS50157"/>
    </source>
</evidence>
<dbReference type="PROSITE" id="PS50088">
    <property type="entry name" value="ANK_REPEAT"/>
    <property type="match status" value="3"/>
</dbReference>
<dbReference type="InterPro" id="IPR036236">
    <property type="entry name" value="Znf_C2H2_sf"/>
</dbReference>
<dbReference type="SMART" id="SM00355">
    <property type="entry name" value="ZnF_C2H2"/>
    <property type="match status" value="3"/>
</dbReference>
<dbReference type="Proteomes" id="UP000184330">
    <property type="component" value="Unassembled WGS sequence"/>
</dbReference>
<feature type="repeat" description="ANK" evidence="3">
    <location>
        <begin position="158"/>
        <end position="190"/>
    </location>
</feature>
<dbReference type="PROSITE" id="PS50297">
    <property type="entry name" value="ANK_REP_REGION"/>
    <property type="match status" value="2"/>
</dbReference>
<dbReference type="SMART" id="SM00248">
    <property type="entry name" value="ANK"/>
    <property type="match status" value="5"/>
</dbReference>
<evidence type="ECO:0000313" key="7">
    <source>
        <dbReference type="Proteomes" id="UP000184330"/>
    </source>
</evidence>
<dbReference type="PROSITE" id="PS50157">
    <property type="entry name" value="ZINC_FINGER_C2H2_2"/>
    <property type="match status" value="2"/>
</dbReference>
<organism evidence="6 7">
    <name type="scientific">Phialocephala subalpina</name>
    <dbReference type="NCBI Taxonomy" id="576137"/>
    <lineage>
        <taxon>Eukaryota</taxon>
        <taxon>Fungi</taxon>
        <taxon>Dikarya</taxon>
        <taxon>Ascomycota</taxon>
        <taxon>Pezizomycotina</taxon>
        <taxon>Leotiomycetes</taxon>
        <taxon>Helotiales</taxon>
        <taxon>Mollisiaceae</taxon>
        <taxon>Phialocephala</taxon>
        <taxon>Phialocephala fortinii species complex</taxon>
    </lineage>
</organism>
<name>A0A1L7XL76_9HELO</name>
<keyword evidence="1" id="KW-0677">Repeat</keyword>
<dbReference type="Gene3D" id="1.25.40.20">
    <property type="entry name" value="Ankyrin repeat-containing domain"/>
    <property type="match status" value="1"/>
</dbReference>
<dbReference type="GO" id="GO:0008270">
    <property type="term" value="F:zinc ion binding"/>
    <property type="evidence" value="ECO:0007669"/>
    <property type="project" value="UniProtKB-KW"/>
</dbReference>
<dbReference type="Gene3D" id="3.30.160.60">
    <property type="entry name" value="Classic Zinc Finger"/>
    <property type="match status" value="1"/>
</dbReference>
<dbReference type="PANTHER" id="PTHR24180:SF45">
    <property type="entry name" value="POLY [ADP-RIBOSE] POLYMERASE TANKYRASE"/>
    <property type="match status" value="1"/>
</dbReference>
<dbReference type="AlphaFoldDB" id="A0A1L7XL76"/>
<keyword evidence="4" id="KW-0863">Zinc-finger</keyword>
<dbReference type="SUPFAM" id="SSF57667">
    <property type="entry name" value="beta-beta-alpha zinc fingers"/>
    <property type="match status" value="1"/>
</dbReference>
<dbReference type="PROSITE" id="PS00028">
    <property type="entry name" value="ZINC_FINGER_C2H2_1"/>
    <property type="match status" value="2"/>
</dbReference>
<proteinExistence type="predicted"/>
<dbReference type="Pfam" id="PF00096">
    <property type="entry name" value="zf-C2H2"/>
    <property type="match status" value="2"/>
</dbReference>
<keyword evidence="4" id="KW-0479">Metal-binding</keyword>
<evidence type="ECO:0000256" key="2">
    <source>
        <dbReference type="ARBA" id="ARBA00023043"/>
    </source>
</evidence>
<keyword evidence="2 3" id="KW-0040">ANK repeat</keyword>
<evidence type="ECO:0000256" key="3">
    <source>
        <dbReference type="PROSITE-ProRule" id="PRU00023"/>
    </source>
</evidence>
<feature type="domain" description="C2H2-type" evidence="5">
    <location>
        <begin position="35"/>
        <end position="62"/>
    </location>
</feature>